<dbReference type="PANTHER" id="PTHR31836">
    <property type="match status" value="1"/>
</dbReference>
<dbReference type="InterPro" id="IPR001919">
    <property type="entry name" value="CBD2"/>
</dbReference>
<dbReference type="AlphaFoldDB" id="K9XVI2"/>
<dbReference type="InterPro" id="IPR036749">
    <property type="entry name" value="Expansin_CBD_sf"/>
</dbReference>
<accession>K9XVI2</accession>
<dbReference type="SUPFAM" id="SSF50685">
    <property type="entry name" value="Barwin-like endoglucanases"/>
    <property type="match status" value="1"/>
</dbReference>
<evidence type="ECO:0000313" key="4">
    <source>
        <dbReference type="Proteomes" id="UP000010473"/>
    </source>
</evidence>
<dbReference type="Gene3D" id="2.60.40.760">
    <property type="entry name" value="Expansin, cellulose-binding-like domain"/>
    <property type="match status" value="1"/>
</dbReference>
<dbReference type="EMBL" id="CP003653">
    <property type="protein sequence ID" value="AFZ35682.1"/>
    <property type="molecule type" value="Genomic_DNA"/>
</dbReference>
<dbReference type="KEGG" id="scs:Sta7437_2132"/>
<dbReference type="CDD" id="cd22272">
    <property type="entry name" value="DPBB_EXLX1-like"/>
    <property type="match status" value="1"/>
</dbReference>
<gene>
    <name evidence="3" type="ordered locus">Sta7437_2132</name>
</gene>
<evidence type="ECO:0000256" key="1">
    <source>
        <dbReference type="ARBA" id="ARBA00022729"/>
    </source>
</evidence>
<sequence length="488" mass="53559">MQILTNNNLIQTDFSIKTEWNNGFTGRLDIFNTGETIDGWTIEFESAFEIEPGMIWGAEIVSHEGYRYILKPVDYNEIINFQQTISIFFNANKVNGQIISPTNISFDDDPTSTIKASPVNTSEPVAEVPAVANSETVTTPDDNLSTDVDFTLIKDWGSGFEGKITITNNGNSNIDSWSLEFDFPNQINNIWDAEIESNENGNYVVSHAAWNREIAAGETLTFGFTGYNSVTSEPQNFELNGSTFTSLSISDSIYTFSNPNLAPELKLNQNYQGRGTFYDAANPSGGKGASGYDVPAQSELEKIVAINNVQWNGSEASGAFLEVSGPKQRDGATPIIVQVVDYLYERADGLDLSAEAFAEIADPIDGIVNLNYKLIGPADDYVTAYGYRIGQGIVVEGISETNPYYAAVRLNNHRYPIESVELITNDGNLIDLNRESDNRFVLNGNYPLNGAQDLLVTDIFGQQITLNDVDITNGSSADIVTGEQFNLI</sequence>
<keyword evidence="1" id="KW-0732">Signal</keyword>
<dbReference type="SMART" id="SM00637">
    <property type="entry name" value="CBD_II"/>
    <property type="match status" value="2"/>
</dbReference>
<dbReference type="Proteomes" id="UP000010473">
    <property type="component" value="Chromosome"/>
</dbReference>
<dbReference type="InterPro" id="IPR008965">
    <property type="entry name" value="CBM2/CBM3_carb-bd_dom_sf"/>
</dbReference>
<dbReference type="OrthoDB" id="9800475at2"/>
<keyword evidence="4" id="KW-1185">Reference proteome</keyword>
<proteinExistence type="predicted"/>
<dbReference type="SUPFAM" id="SSF49590">
    <property type="entry name" value="PHL pollen allergen"/>
    <property type="match status" value="1"/>
</dbReference>
<evidence type="ECO:0000313" key="3">
    <source>
        <dbReference type="EMBL" id="AFZ35682.1"/>
    </source>
</evidence>
<protein>
    <submittedName>
        <fullName evidence="3">Cellulose-binding family II</fullName>
    </submittedName>
</protein>
<dbReference type="RefSeq" id="WP_015193350.1">
    <property type="nucleotide sequence ID" value="NC_019748.1"/>
</dbReference>
<dbReference type="SUPFAM" id="SSF49384">
    <property type="entry name" value="Carbohydrate-binding domain"/>
    <property type="match status" value="2"/>
</dbReference>
<dbReference type="InterPro" id="IPR036908">
    <property type="entry name" value="RlpA-like_sf"/>
</dbReference>
<reference evidence="4" key="1">
    <citation type="journal article" date="2013" name="Proc. Natl. Acad. Sci. U.S.A.">
        <title>Improving the coverage of the cyanobacterial phylum using diversity-driven genome sequencing.</title>
        <authorList>
            <person name="Shih P.M."/>
            <person name="Wu D."/>
            <person name="Latifi A."/>
            <person name="Axen S.D."/>
            <person name="Fewer D.P."/>
            <person name="Talla E."/>
            <person name="Calteau A."/>
            <person name="Cai F."/>
            <person name="Tandeau de Marsac N."/>
            <person name="Rippka R."/>
            <person name="Herdman M."/>
            <person name="Sivonen K."/>
            <person name="Coursin T."/>
            <person name="Laurent T."/>
            <person name="Goodwin L."/>
            <person name="Nolan M."/>
            <person name="Davenport K.W."/>
            <person name="Han C.S."/>
            <person name="Rubin E.M."/>
            <person name="Eisen J.A."/>
            <person name="Woyke T."/>
            <person name="Gugger M."/>
            <person name="Kerfeld C.A."/>
        </authorList>
    </citation>
    <scope>NUCLEOTIDE SEQUENCE [LARGE SCALE GENOMIC DNA]</scope>
    <source>
        <strain evidence="4">ATCC 29371 / PCC 7437</strain>
    </source>
</reference>
<feature type="domain" description="CBM2" evidence="2">
    <location>
        <begin position="137"/>
        <end position="247"/>
    </location>
</feature>
<dbReference type="PROSITE" id="PS51173">
    <property type="entry name" value="CBM2"/>
    <property type="match status" value="1"/>
</dbReference>
<dbReference type="GO" id="GO:0030247">
    <property type="term" value="F:polysaccharide binding"/>
    <property type="evidence" value="ECO:0007669"/>
    <property type="project" value="UniProtKB-UniRule"/>
</dbReference>
<dbReference type="InterPro" id="IPR012291">
    <property type="entry name" value="CBM2_carb-bd_dom_sf"/>
</dbReference>
<dbReference type="InterPro" id="IPR049818">
    <property type="entry name" value="Expansin_EXLX1-like"/>
</dbReference>
<dbReference type="Gene3D" id="2.60.40.290">
    <property type="match status" value="2"/>
</dbReference>
<evidence type="ECO:0000259" key="2">
    <source>
        <dbReference type="PROSITE" id="PS51173"/>
    </source>
</evidence>
<dbReference type="GO" id="GO:0005975">
    <property type="term" value="P:carbohydrate metabolic process"/>
    <property type="evidence" value="ECO:0007669"/>
    <property type="project" value="InterPro"/>
</dbReference>
<dbReference type="Gene3D" id="2.40.40.10">
    <property type="entry name" value="RlpA-like domain"/>
    <property type="match status" value="1"/>
</dbReference>
<organism evidence="3 4">
    <name type="scientific">Stanieria cyanosphaera (strain ATCC 29371 / PCC 7437)</name>
    <dbReference type="NCBI Taxonomy" id="111780"/>
    <lineage>
        <taxon>Bacteria</taxon>
        <taxon>Bacillati</taxon>
        <taxon>Cyanobacteriota</taxon>
        <taxon>Cyanophyceae</taxon>
        <taxon>Pleurocapsales</taxon>
        <taxon>Dermocarpellaceae</taxon>
        <taxon>Stanieria</taxon>
    </lineage>
</organism>
<dbReference type="HOGENOM" id="CLU_558855_0_0_3"/>
<dbReference type="Pfam" id="PF00553">
    <property type="entry name" value="CBM_2"/>
    <property type="match status" value="2"/>
</dbReference>
<dbReference type="eggNOG" id="COG4305">
    <property type="taxonomic scope" value="Bacteria"/>
</dbReference>
<dbReference type="InterPro" id="IPR051477">
    <property type="entry name" value="Expansin_CellWall"/>
</dbReference>
<name>K9XVI2_STAC7</name>
<dbReference type="STRING" id="111780.Sta7437_2132"/>
<dbReference type="GO" id="GO:0004553">
    <property type="term" value="F:hydrolase activity, hydrolyzing O-glycosyl compounds"/>
    <property type="evidence" value="ECO:0007669"/>
    <property type="project" value="InterPro"/>
</dbReference>
<dbReference type="NCBIfam" id="NF041144">
    <property type="entry name" value="expansin_EXLX1"/>
    <property type="match status" value="1"/>
</dbReference>
<dbReference type="PANTHER" id="PTHR31836:SF21">
    <property type="entry name" value="EXPANSIN-LIKE PROTEIN 7"/>
    <property type="match status" value="1"/>
</dbReference>